<dbReference type="AlphaFoldDB" id="B0PHN8"/>
<sequence>MRTPPNYKNRTPILQRLYIIAVPHEICMKNLKTIQYCKTLTKYEKPPVCG</sequence>
<evidence type="ECO:0000313" key="1">
    <source>
        <dbReference type="EMBL" id="EDS09006.1"/>
    </source>
</evidence>
<organism evidence="1 2">
    <name type="scientific">Anaerotruncus colihominis DSM 17241</name>
    <dbReference type="NCBI Taxonomy" id="445972"/>
    <lineage>
        <taxon>Bacteria</taxon>
        <taxon>Bacillati</taxon>
        <taxon>Bacillota</taxon>
        <taxon>Clostridia</taxon>
        <taxon>Eubacteriales</taxon>
        <taxon>Oscillospiraceae</taxon>
        <taxon>Anaerotruncus</taxon>
    </lineage>
</organism>
<proteinExistence type="predicted"/>
<accession>B0PHN8</accession>
<evidence type="ECO:0000313" key="2">
    <source>
        <dbReference type="Proteomes" id="UP000003803"/>
    </source>
</evidence>
<comment type="caution">
    <text evidence="1">The sequence shown here is derived from an EMBL/GenBank/DDBJ whole genome shotgun (WGS) entry which is preliminary data.</text>
</comment>
<dbReference type="HOGENOM" id="CLU_3113909_0_0_9"/>
<protein>
    <submittedName>
        <fullName evidence="1">Uncharacterized protein</fullName>
    </submittedName>
</protein>
<name>B0PHN8_9FIRM</name>
<gene>
    <name evidence="1" type="ORF">ANACOL_04331</name>
</gene>
<dbReference type="Proteomes" id="UP000003803">
    <property type="component" value="Unassembled WGS sequence"/>
</dbReference>
<keyword evidence="2" id="KW-1185">Reference proteome</keyword>
<reference evidence="1" key="2">
    <citation type="submission" date="2013-09" db="EMBL/GenBank/DDBJ databases">
        <title>Draft genome sequence of Anaerotruncus colihominis(DSM 17241).</title>
        <authorList>
            <person name="Sudarsanam P."/>
            <person name="Ley R."/>
            <person name="Guruge J."/>
            <person name="Turnbaugh P.J."/>
            <person name="Mahowald M."/>
            <person name="Liep D."/>
            <person name="Gordon J."/>
        </authorList>
    </citation>
    <scope>NUCLEOTIDE SEQUENCE</scope>
    <source>
        <strain evidence="1">DSM 17241</strain>
    </source>
</reference>
<reference evidence="1" key="1">
    <citation type="submission" date="2007-11" db="EMBL/GenBank/DDBJ databases">
        <authorList>
            <person name="Fulton L."/>
            <person name="Clifton S."/>
            <person name="Fulton B."/>
            <person name="Xu J."/>
            <person name="Minx P."/>
            <person name="Pepin K.H."/>
            <person name="Johnson M."/>
            <person name="Thiruvilangam P."/>
            <person name="Bhonagiri V."/>
            <person name="Nash W.E."/>
            <person name="Mardis E.R."/>
            <person name="Wilson R.K."/>
        </authorList>
    </citation>
    <scope>NUCLEOTIDE SEQUENCE [LARGE SCALE GENOMIC DNA]</scope>
    <source>
        <strain evidence="1">DSM 17241</strain>
    </source>
</reference>
<dbReference type="EMBL" id="ABGD02000034">
    <property type="protein sequence ID" value="EDS09006.1"/>
    <property type="molecule type" value="Genomic_DNA"/>
</dbReference>